<dbReference type="Pfam" id="PF19739">
    <property type="entry name" value="DUF6228"/>
    <property type="match status" value="1"/>
</dbReference>
<name>A0A939FV83_9ACTN</name>
<dbReference type="InterPro" id="IPR046196">
    <property type="entry name" value="DUF6228"/>
</dbReference>
<sequence length="144" mass="15957">MSLIEVDPGQVELVVRGSGAQAPSVRLSEWSRADEYEFAFAVEAIDDGVRARLETVTVTVWDNMSEFFDGLARDFRGWEGERVWGNNHLVVTATFGSGGHVHLSWTLRSGFFPGDWNCTVTTVIEAGEGMATVAADLREFLREE</sequence>
<keyword evidence="2" id="KW-1185">Reference proteome</keyword>
<evidence type="ECO:0000313" key="2">
    <source>
        <dbReference type="Proteomes" id="UP000664781"/>
    </source>
</evidence>
<proteinExistence type="predicted"/>
<reference evidence="1" key="1">
    <citation type="submission" date="2021-03" db="EMBL/GenBank/DDBJ databases">
        <title>Streptomyces strains.</title>
        <authorList>
            <person name="Lund M.B."/>
            <person name="Toerring T."/>
        </authorList>
    </citation>
    <scope>NUCLEOTIDE SEQUENCE</scope>
    <source>
        <strain evidence="1">JCM 4242</strain>
    </source>
</reference>
<gene>
    <name evidence="1" type="ORF">J1792_32320</name>
</gene>
<dbReference type="AlphaFoldDB" id="A0A939FV83"/>
<comment type="caution">
    <text evidence="1">The sequence shown here is derived from an EMBL/GenBank/DDBJ whole genome shotgun (WGS) entry which is preliminary data.</text>
</comment>
<accession>A0A939FV83</accession>
<dbReference type="Proteomes" id="UP000664781">
    <property type="component" value="Unassembled WGS sequence"/>
</dbReference>
<organism evidence="1 2">
    <name type="scientific">Streptomyces triculaminicus</name>
    <dbReference type="NCBI Taxonomy" id="2816232"/>
    <lineage>
        <taxon>Bacteria</taxon>
        <taxon>Bacillati</taxon>
        <taxon>Actinomycetota</taxon>
        <taxon>Actinomycetes</taxon>
        <taxon>Kitasatosporales</taxon>
        <taxon>Streptomycetaceae</taxon>
        <taxon>Streptomyces</taxon>
    </lineage>
</organism>
<dbReference type="EMBL" id="JAFMOF010000007">
    <property type="protein sequence ID" value="MBO0657231.1"/>
    <property type="molecule type" value="Genomic_DNA"/>
</dbReference>
<dbReference type="RefSeq" id="WP_207248812.1">
    <property type="nucleotide sequence ID" value="NZ_JAFMOF010000007.1"/>
</dbReference>
<evidence type="ECO:0000313" key="1">
    <source>
        <dbReference type="EMBL" id="MBO0657231.1"/>
    </source>
</evidence>
<protein>
    <submittedName>
        <fullName evidence="1">Permease</fullName>
    </submittedName>
</protein>